<name>A0A845F9L8_9BACI</name>
<dbReference type="InterPro" id="IPR002068">
    <property type="entry name" value="A-crystallin/Hsp20_dom"/>
</dbReference>
<evidence type="ECO:0000256" key="1">
    <source>
        <dbReference type="PROSITE-ProRule" id="PRU00285"/>
    </source>
</evidence>
<dbReference type="InterPro" id="IPR008978">
    <property type="entry name" value="HSP20-like_chaperone"/>
</dbReference>
<dbReference type="SUPFAM" id="SSF49764">
    <property type="entry name" value="HSP20-like chaperones"/>
    <property type="match status" value="1"/>
</dbReference>
<dbReference type="Proteomes" id="UP000450457">
    <property type="component" value="Unassembled WGS sequence"/>
</dbReference>
<proteinExistence type="inferred from homology"/>
<evidence type="ECO:0000313" key="3">
    <source>
        <dbReference type="EMBL" id="MYL70933.1"/>
    </source>
</evidence>
<dbReference type="InterPro" id="IPR040612">
    <property type="entry name" value="ArsA_HSP20-like"/>
</dbReference>
<dbReference type="CDD" id="cd06464">
    <property type="entry name" value="ACD_sHsps-like"/>
    <property type="match status" value="1"/>
</dbReference>
<accession>A0A845F9L8</accession>
<dbReference type="Pfam" id="PF17886">
    <property type="entry name" value="ArsA_HSP20"/>
    <property type="match status" value="1"/>
</dbReference>
<dbReference type="PROSITE" id="PS01031">
    <property type="entry name" value="SHSP"/>
    <property type="match status" value="1"/>
</dbReference>
<comment type="caution">
    <text evidence="3">The sequence shown here is derived from an EMBL/GenBank/DDBJ whole genome shotgun (WGS) entry which is preliminary data.</text>
</comment>
<reference evidence="3 4" key="1">
    <citation type="submission" date="2019-11" db="EMBL/GenBank/DDBJ databases">
        <title>Genome sequences of 17 halophilic strains isolated from different environments.</title>
        <authorList>
            <person name="Furrow R.E."/>
        </authorList>
    </citation>
    <scope>NUCLEOTIDE SEQUENCE [LARGE SCALE GENOMIC DNA]</scope>
    <source>
        <strain evidence="3 4">SL-4</strain>
    </source>
</reference>
<comment type="similarity">
    <text evidence="1">Belongs to the small heat shock protein (HSP20) family.</text>
</comment>
<evidence type="ECO:0000313" key="4">
    <source>
        <dbReference type="Proteomes" id="UP000450457"/>
    </source>
</evidence>
<sequence>MRCKGMDDKHKQLPDLFDQSFRDIVKAFDSFFDESIKHVHDFFQQTTIPVEVFETDRDVTVEAYLPNVTREQIRIDRSGNQLRIRVDERQIREVKDEDAQYYNRSHAISQKERVVTLPFAVADTASSASFKGGVLTIVFPKHHSTINVIDVDDQ</sequence>
<dbReference type="AlphaFoldDB" id="A0A845F9L8"/>
<dbReference type="EMBL" id="WMFA01000002">
    <property type="protein sequence ID" value="MYL70933.1"/>
    <property type="molecule type" value="Genomic_DNA"/>
</dbReference>
<evidence type="ECO:0000259" key="2">
    <source>
        <dbReference type="PROSITE" id="PS01031"/>
    </source>
</evidence>
<dbReference type="Gene3D" id="2.60.40.790">
    <property type="match status" value="1"/>
</dbReference>
<organism evidence="3 4">
    <name type="scientific">Halobacillus litoralis</name>
    <dbReference type="NCBI Taxonomy" id="45668"/>
    <lineage>
        <taxon>Bacteria</taxon>
        <taxon>Bacillati</taxon>
        <taxon>Bacillota</taxon>
        <taxon>Bacilli</taxon>
        <taxon>Bacillales</taxon>
        <taxon>Bacillaceae</taxon>
        <taxon>Halobacillus</taxon>
    </lineage>
</organism>
<feature type="domain" description="SHSP" evidence="2">
    <location>
        <begin position="41"/>
        <end position="154"/>
    </location>
</feature>
<gene>
    <name evidence="3" type="ORF">GLW00_08720</name>
</gene>
<protein>
    <submittedName>
        <fullName evidence="3">Hsp20 family protein</fullName>
    </submittedName>
</protein>